<dbReference type="InterPro" id="IPR010282">
    <property type="entry name" value="Uncharacterised_HutD/Ves"/>
</dbReference>
<dbReference type="InterPro" id="IPR014710">
    <property type="entry name" value="RmlC-like_jellyroll"/>
</dbReference>
<dbReference type="EMBL" id="JAERWK010000010">
    <property type="protein sequence ID" value="MBM9467471.1"/>
    <property type="molecule type" value="Genomic_DNA"/>
</dbReference>
<dbReference type="Proteomes" id="UP000663792">
    <property type="component" value="Unassembled WGS sequence"/>
</dbReference>
<comment type="caution">
    <text evidence="2">The sequence shown here is derived from an EMBL/GenBank/DDBJ whole genome shotgun (WGS) entry which is preliminary data.</text>
</comment>
<proteinExistence type="predicted"/>
<accession>A0A939BZ97</accession>
<evidence type="ECO:0000313" key="2">
    <source>
        <dbReference type="EMBL" id="MBM9467471.1"/>
    </source>
</evidence>
<feature type="compositionally biased region" description="Basic and acidic residues" evidence="1">
    <location>
        <begin position="1"/>
        <end position="14"/>
    </location>
</feature>
<evidence type="ECO:0000256" key="1">
    <source>
        <dbReference type="SAM" id="MobiDB-lite"/>
    </source>
</evidence>
<dbReference type="PANTHER" id="PTHR37943">
    <property type="entry name" value="PROTEIN VES"/>
    <property type="match status" value="1"/>
</dbReference>
<dbReference type="PANTHER" id="PTHR37943:SF1">
    <property type="entry name" value="PROTEIN VES"/>
    <property type="match status" value="1"/>
</dbReference>
<dbReference type="RefSeq" id="WP_205260401.1">
    <property type="nucleotide sequence ID" value="NZ_JAERWK010000010.1"/>
</dbReference>
<dbReference type="InterPro" id="IPR011051">
    <property type="entry name" value="RmlC_Cupin_sf"/>
</dbReference>
<organism evidence="2 3">
    <name type="scientific">Nakamurella leprariae</name>
    <dbReference type="NCBI Taxonomy" id="2803911"/>
    <lineage>
        <taxon>Bacteria</taxon>
        <taxon>Bacillati</taxon>
        <taxon>Actinomycetota</taxon>
        <taxon>Actinomycetes</taxon>
        <taxon>Nakamurellales</taxon>
        <taxon>Nakamurellaceae</taxon>
        <taxon>Nakamurella</taxon>
    </lineage>
</organism>
<gene>
    <name evidence="2" type="ORF">JL106_09305</name>
</gene>
<feature type="region of interest" description="Disordered" evidence="1">
    <location>
        <begin position="1"/>
        <end position="20"/>
    </location>
</feature>
<dbReference type="Gene3D" id="2.60.120.10">
    <property type="entry name" value="Jelly Rolls"/>
    <property type="match status" value="1"/>
</dbReference>
<keyword evidence="3" id="KW-1185">Reference proteome</keyword>
<dbReference type="Pfam" id="PF05962">
    <property type="entry name" value="HutD"/>
    <property type="match status" value="1"/>
</dbReference>
<protein>
    <submittedName>
        <fullName evidence="2">HutD family protein</fullName>
    </submittedName>
</protein>
<dbReference type="AlphaFoldDB" id="A0A939BZ97"/>
<sequence>MHTIRRIADTRPEPWRNGGGTTRRLLPVGGGADVGLRLSVAELLRDGPFSSFPDIDRVFTVVGPPVELTIDSRAFVVPEATPIRFSGAAAAAVRLLDGPTRAINVMTDPTRYRADVRTVRVHGPVPPCSALVVLSGSVLVGDATIGPLDAILAPSPATAGDAHILDIKLDAVAECLA</sequence>
<reference evidence="2" key="1">
    <citation type="submission" date="2021-01" db="EMBL/GenBank/DDBJ databases">
        <title>YIM 132084 draft genome.</title>
        <authorList>
            <person name="An D."/>
        </authorList>
    </citation>
    <scope>NUCLEOTIDE SEQUENCE</scope>
    <source>
        <strain evidence="2">YIM 132084</strain>
    </source>
</reference>
<evidence type="ECO:0000313" key="3">
    <source>
        <dbReference type="Proteomes" id="UP000663792"/>
    </source>
</evidence>
<dbReference type="SUPFAM" id="SSF51182">
    <property type="entry name" value="RmlC-like cupins"/>
    <property type="match status" value="1"/>
</dbReference>
<name>A0A939BZ97_9ACTN</name>